<dbReference type="AlphaFoldDB" id="A0A5B7WWG3"/>
<keyword evidence="3 10" id="KW-0479">Metal-binding</keyword>
<evidence type="ECO:0000256" key="10">
    <source>
        <dbReference type="PIRSR" id="PIRSR004682-4"/>
    </source>
</evidence>
<evidence type="ECO:0000256" key="1">
    <source>
        <dbReference type="ARBA" id="ARBA00004496"/>
    </source>
</evidence>
<accession>A0A5B7WWG3</accession>
<keyword evidence="4 7" id="KW-0378">Hydrolase</keyword>
<evidence type="ECO:0000256" key="3">
    <source>
        <dbReference type="ARBA" id="ARBA00022723"/>
    </source>
</evidence>
<dbReference type="PANTHER" id="PTHR42891">
    <property type="entry name" value="D-GLYCERO-BETA-D-MANNO-HEPTOSE-1,7-BISPHOSPHATE 7-PHOSPHATASE"/>
    <property type="match status" value="1"/>
</dbReference>
<dbReference type="NCBIfam" id="TIGR01662">
    <property type="entry name" value="HAD-SF-IIIA"/>
    <property type="match status" value="1"/>
</dbReference>
<evidence type="ECO:0000313" key="12">
    <source>
        <dbReference type="Proteomes" id="UP000307000"/>
    </source>
</evidence>
<dbReference type="SUPFAM" id="SSF56784">
    <property type="entry name" value="HAD-like"/>
    <property type="match status" value="1"/>
</dbReference>
<gene>
    <name evidence="11" type="ORF">GcLGCM259_2535</name>
</gene>
<feature type="active site" description="Proton donor" evidence="8">
    <location>
        <position position="16"/>
    </location>
</feature>
<protein>
    <recommendedName>
        <fullName evidence="6 7">D,D-heptose 1,7-bisphosphate phosphatase</fullName>
        <ecNumber evidence="7">3.1.3.-</ecNumber>
    </recommendedName>
</protein>
<organism evidence="11 12">
    <name type="scientific">Glutamicibacter creatinolyticus</name>
    <dbReference type="NCBI Taxonomy" id="162496"/>
    <lineage>
        <taxon>Bacteria</taxon>
        <taxon>Bacillati</taxon>
        <taxon>Actinomycetota</taxon>
        <taxon>Actinomycetes</taxon>
        <taxon>Micrococcales</taxon>
        <taxon>Micrococcaceae</taxon>
        <taxon>Glutamicibacter</taxon>
    </lineage>
</organism>
<feature type="binding site" evidence="10">
    <location>
        <position position="99"/>
    </location>
    <ligand>
        <name>Zn(2+)</name>
        <dbReference type="ChEBI" id="CHEBI:29105"/>
    </ligand>
</feature>
<proteinExistence type="inferred from homology"/>
<feature type="binding site" evidence="10">
    <location>
        <position position="14"/>
    </location>
    <ligand>
        <name>Mg(2+)</name>
        <dbReference type="ChEBI" id="CHEBI:18420"/>
    </ligand>
</feature>
<dbReference type="NCBIfam" id="TIGR01549">
    <property type="entry name" value="HAD-SF-IA-v1"/>
    <property type="match status" value="1"/>
</dbReference>
<name>A0A5B7WWG3_9MICC</name>
<dbReference type="RefSeq" id="WP_138926863.1">
    <property type="nucleotide sequence ID" value="NZ_BAAAGL010000015.1"/>
</dbReference>
<evidence type="ECO:0000256" key="9">
    <source>
        <dbReference type="PIRSR" id="PIRSR004682-3"/>
    </source>
</evidence>
<evidence type="ECO:0000256" key="8">
    <source>
        <dbReference type="PIRSR" id="PIRSR004682-1"/>
    </source>
</evidence>
<dbReference type="InterPro" id="IPR006549">
    <property type="entry name" value="HAD-SF_hydro_IIIA"/>
</dbReference>
<dbReference type="Gene3D" id="3.40.50.1000">
    <property type="entry name" value="HAD superfamily/HAD-like"/>
    <property type="match status" value="1"/>
</dbReference>
<dbReference type="Pfam" id="PF13242">
    <property type="entry name" value="Hydrolase_like"/>
    <property type="match status" value="1"/>
</dbReference>
<evidence type="ECO:0000313" key="11">
    <source>
        <dbReference type="EMBL" id="QCY48242.1"/>
    </source>
</evidence>
<feature type="binding site" evidence="10">
    <location>
        <position position="93"/>
    </location>
    <ligand>
        <name>Zn(2+)</name>
        <dbReference type="ChEBI" id="CHEBI:29105"/>
    </ligand>
</feature>
<dbReference type="GO" id="GO:0005975">
    <property type="term" value="P:carbohydrate metabolic process"/>
    <property type="evidence" value="ECO:0007669"/>
    <property type="project" value="InterPro"/>
</dbReference>
<dbReference type="NCBIfam" id="TIGR01656">
    <property type="entry name" value="Histidinol-ppas"/>
    <property type="match status" value="1"/>
</dbReference>
<dbReference type="InterPro" id="IPR023214">
    <property type="entry name" value="HAD_sf"/>
</dbReference>
<dbReference type="EC" id="3.1.3.-" evidence="7"/>
<evidence type="ECO:0000256" key="2">
    <source>
        <dbReference type="ARBA" id="ARBA00022490"/>
    </source>
</evidence>
<dbReference type="GO" id="GO:0016791">
    <property type="term" value="F:phosphatase activity"/>
    <property type="evidence" value="ECO:0007669"/>
    <property type="project" value="InterPro"/>
</dbReference>
<keyword evidence="12" id="KW-1185">Reference proteome</keyword>
<feature type="binding site" evidence="10">
    <location>
        <position position="101"/>
    </location>
    <ligand>
        <name>Zn(2+)</name>
        <dbReference type="ChEBI" id="CHEBI:29105"/>
    </ligand>
</feature>
<keyword evidence="10" id="KW-0862">Zinc</keyword>
<feature type="binding site" evidence="10">
    <location>
        <position position="91"/>
    </location>
    <ligand>
        <name>Zn(2+)</name>
        <dbReference type="ChEBI" id="CHEBI:29105"/>
    </ligand>
</feature>
<feature type="binding site" evidence="10">
    <location>
        <position position="128"/>
    </location>
    <ligand>
        <name>Mg(2+)</name>
        <dbReference type="ChEBI" id="CHEBI:18420"/>
    </ligand>
</feature>
<dbReference type="GO" id="GO:0005737">
    <property type="term" value="C:cytoplasm"/>
    <property type="evidence" value="ECO:0007669"/>
    <property type="project" value="UniProtKB-SubCell"/>
</dbReference>
<dbReference type="Proteomes" id="UP000307000">
    <property type="component" value="Chromosome"/>
</dbReference>
<dbReference type="NCBIfam" id="TIGR01509">
    <property type="entry name" value="HAD-SF-IA-v3"/>
    <property type="match status" value="1"/>
</dbReference>
<feature type="site" description="Stabilizes the phosphoryl group" evidence="9">
    <location>
        <position position="103"/>
    </location>
</feature>
<sequence>MGNETVFPRAVLFDRDDTLVVDVPYNGDPDLVRPVPGAGQVLQALRAAGVRCGVISNQSGIARGLISAEQVAAVNARVSELLGPFDTFQFCPHGPEDRCRCRKPAPGMVHRACEELGLEPWEVAVVGDIGADVAAAKAAGARGVLVPTAVTRPEEVRDADLVAGSLAEAMRLLGGIPAPADQGAGGRA</sequence>
<evidence type="ECO:0000256" key="5">
    <source>
        <dbReference type="ARBA" id="ARBA00023277"/>
    </source>
</evidence>
<dbReference type="InterPro" id="IPR036412">
    <property type="entry name" value="HAD-like_sf"/>
</dbReference>
<comment type="cofactor">
    <cofactor evidence="10">
        <name>Mg(2+)</name>
        <dbReference type="ChEBI" id="CHEBI:18420"/>
    </cofactor>
</comment>
<feature type="site" description="Contributes to substrate recognition" evidence="9">
    <location>
        <position position="102"/>
    </location>
</feature>
<dbReference type="InterPro" id="IPR004446">
    <property type="entry name" value="Heptose_bisP_phosphatase"/>
</dbReference>
<dbReference type="InterPro" id="IPR006439">
    <property type="entry name" value="HAD-SF_hydro_IA"/>
</dbReference>
<dbReference type="EMBL" id="CP034412">
    <property type="protein sequence ID" value="QCY48242.1"/>
    <property type="molecule type" value="Genomic_DNA"/>
</dbReference>
<feature type="site" description="Stabilizes the phosphoryl group" evidence="9">
    <location>
        <position position="56"/>
    </location>
</feature>
<comment type="cofactor">
    <cofactor evidence="10">
        <name>Zn(2+)</name>
        <dbReference type="ChEBI" id="CHEBI:29105"/>
    </cofactor>
</comment>
<dbReference type="PIRSF" id="PIRSF004682">
    <property type="entry name" value="GmhB"/>
    <property type="match status" value="1"/>
</dbReference>
<keyword evidence="5 7" id="KW-0119">Carbohydrate metabolism</keyword>
<comment type="similarity">
    <text evidence="7">Belongs to the gmhB family.</text>
</comment>
<evidence type="ECO:0000256" key="4">
    <source>
        <dbReference type="ARBA" id="ARBA00022801"/>
    </source>
</evidence>
<keyword evidence="2 7" id="KW-0963">Cytoplasm</keyword>
<dbReference type="KEGG" id="gcr:GcLGCM259_2535"/>
<feature type="binding site" evidence="10">
    <location>
        <position position="16"/>
    </location>
    <ligand>
        <name>Mg(2+)</name>
        <dbReference type="ChEBI" id="CHEBI:18420"/>
    </ligand>
</feature>
<dbReference type="PANTHER" id="PTHR42891:SF1">
    <property type="entry name" value="D-GLYCERO-BETA-D-MANNO-HEPTOSE-1,7-BISPHOSPHATE 7-PHOSPHATASE"/>
    <property type="match status" value="1"/>
</dbReference>
<evidence type="ECO:0000256" key="6">
    <source>
        <dbReference type="ARBA" id="ARBA00031828"/>
    </source>
</evidence>
<evidence type="ECO:0000256" key="7">
    <source>
        <dbReference type="PIRNR" id="PIRNR004682"/>
    </source>
</evidence>
<comment type="subcellular location">
    <subcellularLocation>
        <location evidence="1 7">Cytoplasm</location>
    </subcellularLocation>
</comment>
<reference evidence="11 12" key="1">
    <citation type="submission" date="2018-12" db="EMBL/GenBank/DDBJ databases">
        <title>Complete Genome Sequence of Glutamicibacter creatinolyticus strain LGCM259,isolated from an abscess of a 12-year-old mare in Italy.</title>
        <authorList>
            <person name="Santos R.G."/>
            <person name="Silva A.L."/>
            <person name="Seyffert N."/>
            <person name="Castro T.L.P."/>
            <person name="Attili A.R."/>
            <person name="Rifici C."/>
            <person name="Mazzullo G."/>
            <person name="Brenig B."/>
            <person name="Venanzi F."/>
            <person name="Azevedo V."/>
        </authorList>
    </citation>
    <scope>NUCLEOTIDE SEQUENCE [LARGE SCALE GENOMIC DNA]</scope>
    <source>
        <strain evidence="11 12">LGCM 259</strain>
    </source>
</reference>
<keyword evidence="10" id="KW-0460">Magnesium</keyword>
<feature type="active site" description="Nucleophile" evidence="8">
    <location>
        <position position="14"/>
    </location>
</feature>
<dbReference type="InterPro" id="IPR006543">
    <property type="entry name" value="Histidinol-phos"/>
</dbReference>
<dbReference type="GO" id="GO:0046872">
    <property type="term" value="F:metal ion binding"/>
    <property type="evidence" value="ECO:0007669"/>
    <property type="project" value="UniProtKB-KW"/>
</dbReference>